<accession>X1GXH1</accession>
<proteinExistence type="predicted"/>
<reference evidence="1" key="1">
    <citation type="journal article" date="2014" name="Front. Microbiol.">
        <title>High frequency of phylogenetically diverse reductive dehalogenase-homologous genes in deep subseafloor sedimentary metagenomes.</title>
        <authorList>
            <person name="Kawai M."/>
            <person name="Futagami T."/>
            <person name="Toyoda A."/>
            <person name="Takaki Y."/>
            <person name="Nishi S."/>
            <person name="Hori S."/>
            <person name="Arai W."/>
            <person name="Tsubouchi T."/>
            <person name="Morono Y."/>
            <person name="Uchiyama I."/>
            <person name="Ito T."/>
            <person name="Fujiyama A."/>
            <person name="Inagaki F."/>
            <person name="Takami H."/>
        </authorList>
    </citation>
    <scope>NUCLEOTIDE SEQUENCE</scope>
    <source>
        <strain evidence="1">Expedition CK06-06</strain>
    </source>
</reference>
<name>X1GXH1_9ZZZZ</name>
<feature type="non-terminal residue" evidence="1">
    <location>
        <position position="1"/>
    </location>
</feature>
<protein>
    <recommendedName>
        <fullName evidence="2">Response regulatory domain-containing protein</fullName>
    </recommendedName>
</protein>
<comment type="caution">
    <text evidence="1">The sequence shown here is derived from an EMBL/GenBank/DDBJ whole genome shotgun (WGS) entry which is preliminary data.</text>
</comment>
<organism evidence="1">
    <name type="scientific">marine sediment metagenome</name>
    <dbReference type="NCBI Taxonomy" id="412755"/>
    <lineage>
        <taxon>unclassified sequences</taxon>
        <taxon>metagenomes</taxon>
        <taxon>ecological metagenomes</taxon>
    </lineage>
</organism>
<sequence>AFNEGCEAYLVKPFNKESLSKALSELGFVESGEVFEGG</sequence>
<dbReference type="AlphaFoldDB" id="X1GXH1"/>
<evidence type="ECO:0008006" key="2">
    <source>
        <dbReference type="Google" id="ProtNLM"/>
    </source>
</evidence>
<dbReference type="EMBL" id="BARU01034284">
    <property type="protein sequence ID" value="GAH62601.1"/>
    <property type="molecule type" value="Genomic_DNA"/>
</dbReference>
<evidence type="ECO:0000313" key="1">
    <source>
        <dbReference type="EMBL" id="GAH62601.1"/>
    </source>
</evidence>
<gene>
    <name evidence="1" type="ORF">S03H2_53832</name>
</gene>